<dbReference type="Proteomes" id="UP000799423">
    <property type="component" value="Unassembled WGS sequence"/>
</dbReference>
<dbReference type="AlphaFoldDB" id="A0A6A7APP1"/>
<dbReference type="GO" id="GO:0006633">
    <property type="term" value="P:fatty acid biosynthetic process"/>
    <property type="evidence" value="ECO:0007669"/>
    <property type="project" value="TreeGrafter"/>
</dbReference>
<dbReference type="PROSITE" id="PS52004">
    <property type="entry name" value="KS3_2"/>
    <property type="match status" value="1"/>
</dbReference>
<dbReference type="Pfam" id="PF00109">
    <property type="entry name" value="ketoacyl-synt"/>
    <property type="match status" value="1"/>
</dbReference>
<name>A0A6A7APP1_9PLEO</name>
<dbReference type="PANTHER" id="PTHR43775">
    <property type="entry name" value="FATTY ACID SYNTHASE"/>
    <property type="match status" value="1"/>
</dbReference>
<evidence type="ECO:0000313" key="3">
    <source>
        <dbReference type="EMBL" id="KAF2844297.1"/>
    </source>
</evidence>
<organism evidence="3 4">
    <name type="scientific">Plenodomus tracheiphilus IPT5</name>
    <dbReference type="NCBI Taxonomy" id="1408161"/>
    <lineage>
        <taxon>Eukaryota</taxon>
        <taxon>Fungi</taxon>
        <taxon>Dikarya</taxon>
        <taxon>Ascomycota</taxon>
        <taxon>Pezizomycotina</taxon>
        <taxon>Dothideomycetes</taxon>
        <taxon>Pleosporomycetidae</taxon>
        <taxon>Pleosporales</taxon>
        <taxon>Pleosporineae</taxon>
        <taxon>Leptosphaeriaceae</taxon>
        <taxon>Plenodomus</taxon>
    </lineage>
</organism>
<evidence type="ECO:0000256" key="1">
    <source>
        <dbReference type="ARBA" id="ARBA00023268"/>
    </source>
</evidence>
<evidence type="ECO:0000259" key="2">
    <source>
        <dbReference type="PROSITE" id="PS52004"/>
    </source>
</evidence>
<accession>A0A6A7APP1</accession>
<dbReference type="InterPro" id="IPR014030">
    <property type="entry name" value="Ketoacyl_synth_N"/>
</dbReference>
<keyword evidence="1" id="KW-0511">Multifunctional enzyme</keyword>
<dbReference type="GO" id="GO:0044550">
    <property type="term" value="P:secondary metabolite biosynthetic process"/>
    <property type="evidence" value="ECO:0007669"/>
    <property type="project" value="TreeGrafter"/>
</dbReference>
<dbReference type="SUPFAM" id="SSF53901">
    <property type="entry name" value="Thiolase-like"/>
    <property type="match status" value="1"/>
</dbReference>
<dbReference type="InterPro" id="IPR020841">
    <property type="entry name" value="PKS_Beta-ketoAc_synthase_dom"/>
</dbReference>
<gene>
    <name evidence="3" type="ORF">T440DRAFT_523608</name>
</gene>
<proteinExistence type="predicted"/>
<dbReference type="CDD" id="cd00833">
    <property type="entry name" value="PKS"/>
    <property type="match status" value="1"/>
</dbReference>
<dbReference type="EMBL" id="MU006391">
    <property type="protein sequence ID" value="KAF2844297.1"/>
    <property type="molecule type" value="Genomic_DNA"/>
</dbReference>
<reference evidence="3" key="1">
    <citation type="submission" date="2020-01" db="EMBL/GenBank/DDBJ databases">
        <authorList>
            <consortium name="DOE Joint Genome Institute"/>
            <person name="Haridas S."/>
            <person name="Albert R."/>
            <person name="Binder M."/>
            <person name="Bloem J."/>
            <person name="Labutti K."/>
            <person name="Salamov A."/>
            <person name="Andreopoulos B."/>
            <person name="Baker S.E."/>
            <person name="Barry K."/>
            <person name="Bills G."/>
            <person name="Bluhm B.H."/>
            <person name="Cannon C."/>
            <person name="Castanera R."/>
            <person name="Culley D.E."/>
            <person name="Daum C."/>
            <person name="Ezra D."/>
            <person name="Gonzalez J.B."/>
            <person name="Henrissat B."/>
            <person name="Kuo A."/>
            <person name="Liang C."/>
            <person name="Lipzen A."/>
            <person name="Lutzoni F."/>
            <person name="Magnuson J."/>
            <person name="Mondo S."/>
            <person name="Nolan M."/>
            <person name="Ohm R."/>
            <person name="Pangilinan J."/>
            <person name="Park H.-J."/>
            <person name="Ramirez L."/>
            <person name="Alfaro M."/>
            <person name="Sun H."/>
            <person name="Tritt A."/>
            <person name="Yoshinaga Y."/>
            <person name="Zwiers L.-H."/>
            <person name="Turgeon B.G."/>
            <person name="Goodwin S.B."/>
            <person name="Spatafora J.W."/>
            <person name="Crous P.W."/>
            <person name="Grigoriev I.V."/>
        </authorList>
    </citation>
    <scope>NUCLEOTIDE SEQUENCE</scope>
    <source>
        <strain evidence="3">IPT5</strain>
    </source>
</reference>
<dbReference type="SMART" id="SM00825">
    <property type="entry name" value="PKS_KS"/>
    <property type="match status" value="1"/>
</dbReference>
<dbReference type="GO" id="GO:0004312">
    <property type="term" value="F:fatty acid synthase activity"/>
    <property type="evidence" value="ECO:0007669"/>
    <property type="project" value="TreeGrafter"/>
</dbReference>
<dbReference type="OrthoDB" id="329835at2759"/>
<dbReference type="PANTHER" id="PTHR43775:SF22">
    <property type="entry name" value="SYNTHASE, PUTATIVE (JCVI)-RELATED"/>
    <property type="match status" value="1"/>
</dbReference>
<dbReference type="Gene3D" id="3.40.47.10">
    <property type="match status" value="1"/>
</dbReference>
<dbReference type="InterPro" id="IPR050091">
    <property type="entry name" value="PKS_NRPS_Biosynth_Enz"/>
</dbReference>
<keyword evidence="4" id="KW-1185">Reference proteome</keyword>
<protein>
    <submittedName>
        <fullName evidence="3">Beta-ketoacyl synthase</fullName>
    </submittedName>
</protein>
<feature type="domain" description="Ketosynthase family 3 (KS3)" evidence="2">
    <location>
        <begin position="16"/>
        <end position="163"/>
    </location>
</feature>
<dbReference type="InterPro" id="IPR016039">
    <property type="entry name" value="Thiolase-like"/>
</dbReference>
<sequence length="163" mass="18514">MSTMRCQQQRTCTTSLNEIAIVGLSCRTAGGVNSLDILWDFLLQKRDASGEIPPHRWEPWRQRSTLDAKILDSVTRKGYILDDLEGFDAAFFGIPPTEARHMDPHQRLGLELAYEALEDAGIQPDRLAGSDTAVYIGVDSDDYSRMLLEDTYRRLRLPLWTLN</sequence>
<evidence type="ECO:0000313" key="4">
    <source>
        <dbReference type="Proteomes" id="UP000799423"/>
    </source>
</evidence>